<dbReference type="GO" id="GO:0005634">
    <property type="term" value="C:nucleus"/>
    <property type="evidence" value="ECO:0007669"/>
    <property type="project" value="UniProtKB-SubCell"/>
</dbReference>
<dbReference type="EMBL" id="JAFCMP010000113">
    <property type="protein sequence ID" value="KAG5186124.1"/>
    <property type="molecule type" value="Genomic_DNA"/>
</dbReference>
<proteinExistence type="inferred from homology"/>
<evidence type="ECO:0000313" key="12">
    <source>
        <dbReference type="Proteomes" id="UP000664859"/>
    </source>
</evidence>
<evidence type="ECO:0000256" key="2">
    <source>
        <dbReference type="ARBA" id="ARBA00005533"/>
    </source>
</evidence>
<dbReference type="PANTHER" id="PTHR15749">
    <property type="entry name" value="FANCONI-ASSOCIATED NUCLEASE 1"/>
    <property type="match status" value="1"/>
</dbReference>
<sequence length="1051" mass="112013">MAPAAPETAAAAAEPRVETADVATMIPSLPPLFSAAEPPPPPPPASTAASSPTAADTPASGRQPSWLVVGAFRDGRAGGVLALKQAYVADDAWVPDAVAAAAAAAGDNTINLYGRRVRAISAYVAADASLTPNPVPGFEVALAWAHELRARGLLPGALSHVAHALAQLDAAPLTLARRVRLAADVALTAQPASPRHGNGAARTAAAAAAVAAVLRGAAELGLPRAVWASRAPAAPFDAEPDYEPAAALWHALEDVRVLVTDGLLHAHALALLAAGLRRNPLPRRAFDACAAAPPPPLPYAHADAVRWCVDMRDWDHAAFRHAAERRTVSLAHHFRAIFGWEGPATAASAAAQRGAAAAAEPPTVTWAGPAAEMAAFLEARLAAAGGDEAVFDEPEVATVVSAFRRISNRCVDPIIKGAALPLLAGDGCRPLCVGICRLLLRDDAVTRAVSLCFRGRLWERLNRDLDALGRGRAALDACYRGLEDPDVICGDRDLDALGRGRVALDACYHGLEDPDVICGDRDPDVICGDRDPGVMGDGVSVTILKFLVKSFISCGCAMCVACNLEGPDVICGAQVNLQDRPSASRSLTCAAAAAHIFHNSPVNLQDRRKRLAQLHMDSGGTPPTGPEREEEVAIHSDYVLKSGVRKCRKRLFQSPGAPPTDPGITKAGAPPTDLGTTKPGAPFADPKTTAEAVALKRFITSFNLAATLLTCVKPGAPPTVPGITKPGAPPTDPGITVEAVALEHFRALGWDGAHSEYRMPRAFTSMLLADAMWDPHYVLGWDGAHSEYRMPRAFTSMLLADAMWDPHYGSMLLADAMWDPHYDEFIQVLGWDGAHSEYSMPCEFTSMLLADAMWDPHYGGMLLADAMWDPHYGRAALPRPYLPVHLDMLIVDVPRRPRRAALPHPYLPVPLDMMLSTLYRRRRPAIDAALDRIAALSGEPLGALVAAAWDRIRPMAWTGLLGPMTGYRRAHFVRAARGLGGRRLAALVRLFVSDTVAYQKGVPDLLLWRGDGEAMFVEVKFEDGLRVAQRAWLRELRNMGIPALACRVDYS</sequence>
<evidence type="ECO:0000256" key="7">
    <source>
        <dbReference type="ARBA" id="ARBA00023211"/>
    </source>
</evidence>
<dbReference type="GO" id="GO:0046872">
    <property type="term" value="F:metal ion binding"/>
    <property type="evidence" value="ECO:0007669"/>
    <property type="project" value="UniProtKB-KW"/>
</dbReference>
<comment type="similarity">
    <text evidence="2 8">Belongs to the FAN1 family.</text>
</comment>
<dbReference type="GO" id="GO:0017108">
    <property type="term" value="F:5'-flap endonuclease activity"/>
    <property type="evidence" value="ECO:0007669"/>
    <property type="project" value="TreeGrafter"/>
</dbReference>
<protein>
    <recommendedName>
        <fullName evidence="8">Fanconi-associated nuclease</fullName>
        <ecNumber evidence="8">3.1.4.1</ecNumber>
    </recommendedName>
</protein>
<feature type="region of interest" description="Disordered" evidence="9">
    <location>
        <begin position="652"/>
        <end position="683"/>
    </location>
</feature>
<accession>A0A835Z9R4</accession>
<evidence type="ECO:0000256" key="3">
    <source>
        <dbReference type="ARBA" id="ARBA00022722"/>
    </source>
</evidence>
<dbReference type="PANTHER" id="PTHR15749:SF4">
    <property type="entry name" value="FANCONI-ASSOCIATED NUCLEASE 1"/>
    <property type="match status" value="1"/>
</dbReference>
<keyword evidence="4 8" id="KW-0479">Metal-binding</keyword>
<dbReference type="InterPro" id="IPR033315">
    <property type="entry name" value="Fan1-like"/>
</dbReference>
<keyword evidence="8" id="KW-0227">DNA damage</keyword>
<evidence type="ECO:0000313" key="11">
    <source>
        <dbReference type="EMBL" id="KAG5186124.1"/>
    </source>
</evidence>
<feature type="domain" description="VRR-NUC" evidence="10">
    <location>
        <begin position="964"/>
        <end position="1050"/>
    </location>
</feature>
<comment type="subcellular location">
    <subcellularLocation>
        <location evidence="8">Nucleus</location>
    </subcellularLocation>
</comment>
<comment type="catalytic activity">
    <reaction evidence="1 8">
        <text>Hydrolytically removes 5'-nucleotides successively from the 3'-hydroxy termini of 3'-hydroxy-terminated oligonucleotides.</text>
        <dbReference type="EC" id="3.1.4.1"/>
    </reaction>
</comment>
<reference evidence="11" key="1">
    <citation type="submission" date="2021-02" db="EMBL/GenBank/DDBJ databases">
        <title>First Annotated Genome of the Yellow-green Alga Tribonema minus.</title>
        <authorList>
            <person name="Mahan K.M."/>
        </authorList>
    </citation>
    <scope>NUCLEOTIDE SEQUENCE</scope>
    <source>
        <strain evidence="11">UTEX B ZZ1240</strain>
    </source>
</reference>
<gene>
    <name evidence="11" type="ORF">JKP88DRAFT_310181</name>
</gene>
<dbReference type="InterPro" id="IPR014883">
    <property type="entry name" value="VRR_NUC"/>
</dbReference>
<evidence type="ECO:0000256" key="4">
    <source>
        <dbReference type="ARBA" id="ARBA00022723"/>
    </source>
</evidence>
<dbReference type="EC" id="3.1.4.1" evidence="8"/>
<evidence type="ECO:0000259" key="10">
    <source>
        <dbReference type="SMART" id="SM00990"/>
    </source>
</evidence>
<keyword evidence="3 8" id="KW-0540">Nuclease</keyword>
<keyword evidence="8" id="KW-0234">DNA repair</keyword>
<dbReference type="InterPro" id="IPR011856">
    <property type="entry name" value="tRNA_endonuc-like_dom_sf"/>
</dbReference>
<dbReference type="GO" id="GO:0070336">
    <property type="term" value="F:flap-structured DNA binding"/>
    <property type="evidence" value="ECO:0007669"/>
    <property type="project" value="TreeGrafter"/>
</dbReference>
<comment type="cofactor">
    <cofactor evidence="8">
        <name>Mg(2+)</name>
        <dbReference type="ChEBI" id="CHEBI:18420"/>
    </cofactor>
    <cofactor evidence="8">
        <name>Mn(2+)</name>
        <dbReference type="ChEBI" id="CHEBI:29035"/>
    </cofactor>
</comment>
<comment type="caution">
    <text evidence="11">The sequence shown here is derived from an EMBL/GenBank/DDBJ whole genome shotgun (WGS) entry which is preliminary data.</text>
</comment>
<comment type="function">
    <text evidence="8">Nuclease required for the repair of DNA interstrand cross-links (ICL). Acts as a 5'-3' exonuclease that anchors at a cut end of DNA and cleaves DNA successively at every third nucleotide, allowing to excise an ICL from one strand through flanking incisions.</text>
</comment>
<evidence type="ECO:0000256" key="8">
    <source>
        <dbReference type="RuleBase" id="RU365033"/>
    </source>
</evidence>
<evidence type="ECO:0000256" key="9">
    <source>
        <dbReference type="SAM" id="MobiDB-lite"/>
    </source>
</evidence>
<evidence type="ECO:0000256" key="6">
    <source>
        <dbReference type="ARBA" id="ARBA00022842"/>
    </source>
</evidence>
<dbReference type="Gene3D" id="3.40.1350.10">
    <property type="match status" value="1"/>
</dbReference>
<dbReference type="SMART" id="SM00990">
    <property type="entry name" value="VRR_NUC"/>
    <property type="match status" value="1"/>
</dbReference>
<keyword evidence="6 8" id="KW-0460">Magnesium</keyword>
<keyword evidence="5 8" id="KW-0378">Hydrolase</keyword>
<dbReference type="GO" id="GO:0004528">
    <property type="term" value="F:phosphodiesterase I activity"/>
    <property type="evidence" value="ECO:0007669"/>
    <property type="project" value="UniProtKB-EC"/>
</dbReference>
<feature type="region of interest" description="Disordered" evidence="9">
    <location>
        <begin position="28"/>
        <end position="62"/>
    </location>
</feature>
<evidence type="ECO:0000256" key="1">
    <source>
        <dbReference type="ARBA" id="ARBA00000983"/>
    </source>
</evidence>
<feature type="compositionally biased region" description="Low complexity" evidence="9">
    <location>
        <begin position="46"/>
        <end position="60"/>
    </location>
</feature>
<organism evidence="11 12">
    <name type="scientific">Tribonema minus</name>
    <dbReference type="NCBI Taxonomy" id="303371"/>
    <lineage>
        <taxon>Eukaryota</taxon>
        <taxon>Sar</taxon>
        <taxon>Stramenopiles</taxon>
        <taxon>Ochrophyta</taxon>
        <taxon>PX clade</taxon>
        <taxon>Xanthophyceae</taxon>
        <taxon>Tribonematales</taxon>
        <taxon>Tribonemataceae</taxon>
        <taxon>Tribonema</taxon>
    </lineage>
</organism>
<dbReference type="AlphaFoldDB" id="A0A835Z9R4"/>
<evidence type="ECO:0000256" key="5">
    <source>
        <dbReference type="ARBA" id="ARBA00022801"/>
    </source>
</evidence>
<keyword evidence="8" id="KW-0539">Nucleus</keyword>
<name>A0A835Z9R4_9STRA</name>
<dbReference type="GO" id="GO:0008409">
    <property type="term" value="F:5'-3' exonuclease activity"/>
    <property type="evidence" value="ECO:0007669"/>
    <property type="project" value="TreeGrafter"/>
</dbReference>
<dbReference type="Pfam" id="PF08774">
    <property type="entry name" value="VRR_NUC"/>
    <property type="match status" value="1"/>
</dbReference>
<dbReference type="GO" id="GO:0036297">
    <property type="term" value="P:interstrand cross-link repair"/>
    <property type="evidence" value="ECO:0007669"/>
    <property type="project" value="InterPro"/>
</dbReference>
<dbReference type="Proteomes" id="UP000664859">
    <property type="component" value="Unassembled WGS sequence"/>
</dbReference>
<keyword evidence="7 8" id="KW-0464">Manganese</keyword>
<keyword evidence="12" id="KW-1185">Reference proteome</keyword>
<dbReference type="OrthoDB" id="76364at2759"/>